<proteinExistence type="predicted"/>
<organism evidence="2 3">
    <name type="scientific">Aetokthonos hydrillicola Thurmond2011</name>
    <dbReference type="NCBI Taxonomy" id="2712845"/>
    <lineage>
        <taxon>Bacteria</taxon>
        <taxon>Bacillati</taxon>
        <taxon>Cyanobacteriota</taxon>
        <taxon>Cyanophyceae</taxon>
        <taxon>Nostocales</taxon>
        <taxon>Hapalosiphonaceae</taxon>
        <taxon>Aetokthonos</taxon>
    </lineage>
</organism>
<evidence type="ECO:0000313" key="2">
    <source>
        <dbReference type="EMBL" id="MDR9895872.1"/>
    </source>
</evidence>
<feature type="transmembrane region" description="Helical" evidence="1">
    <location>
        <begin position="70"/>
        <end position="88"/>
    </location>
</feature>
<gene>
    <name evidence="2" type="ORF">G7B40_015055</name>
</gene>
<sequence>MTVYSQTLFIATGPLPNPETLRTEQPSESKVKDDPLIAKGWETSVYVGSVFVVLGVLVVVGIFSQKFEHVVTMALILTAILIACFLVMSL</sequence>
<dbReference type="RefSeq" id="WP_208339851.1">
    <property type="nucleotide sequence ID" value="NZ_CAWQFN010000577.1"/>
</dbReference>
<reference evidence="3" key="1">
    <citation type="journal article" date="2021" name="Science">
        <title>Hunting the eagle killer: A cyanobacterial neurotoxin causes vacuolar myelinopathy.</title>
        <authorList>
            <person name="Breinlinger S."/>
            <person name="Phillips T.J."/>
            <person name="Haram B.N."/>
            <person name="Mares J."/>
            <person name="Martinez Yerena J.A."/>
            <person name="Hrouzek P."/>
            <person name="Sobotka R."/>
            <person name="Henderson W.M."/>
            <person name="Schmieder P."/>
            <person name="Williams S.M."/>
            <person name="Lauderdale J.D."/>
            <person name="Wilde H.D."/>
            <person name="Gerrin W."/>
            <person name="Kust A."/>
            <person name="Washington J.W."/>
            <person name="Wagner C."/>
            <person name="Geier B."/>
            <person name="Liebeke M."/>
            <person name="Enke H."/>
            <person name="Niedermeyer T.H.J."/>
            <person name="Wilde S.B."/>
        </authorList>
    </citation>
    <scope>NUCLEOTIDE SEQUENCE [LARGE SCALE GENOMIC DNA]</scope>
    <source>
        <strain evidence="3">Thurmond2011</strain>
    </source>
</reference>
<comment type="caution">
    <text evidence="2">The sequence shown here is derived from an EMBL/GenBank/DDBJ whole genome shotgun (WGS) entry which is preliminary data.</text>
</comment>
<accession>A0AAP5I962</accession>
<dbReference type="AlphaFoldDB" id="A0AAP5I962"/>
<dbReference type="EMBL" id="JAALHA020000006">
    <property type="protein sequence ID" value="MDR9895872.1"/>
    <property type="molecule type" value="Genomic_DNA"/>
</dbReference>
<keyword evidence="1" id="KW-1133">Transmembrane helix</keyword>
<evidence type="ECO:0000313" key="3">
    <source>
        <dbReference type="Proteomes" id="UP000667802"/>
    </source>
</evidence>
<protein>
    <submittedName>
        <fullName evidence="2">Uncharacterized protein</fullName>
    </submittedName>
</protein>
<keyword evidence="1" id="KW-0472">Membrane</keyword>
<evidence type="ECO:0000256" key="1">
    <source>
        <dbReference type="SAM" id="Phobius"/>
    </source>
</evidence>
<name>A0AAP5I962_9CYAN</name>
<keyword evidence="1" id="KW-0812">Transmembrane</keyword>
<dbReference type="Proteomes" id="UP000667802">
    <property type="component" value="Unassembled WGS sequence"/>
</dbReference>
<feature type="transmembrane region" description="Helical" evidence="1">
    <location>
        <begin position="45"/>
        <end position="63"/>
    </location>
</feature>
<keyword evidence="3" id="KW-1185">Reference proteome</keyword>